<dbReference type="InterPro" id="IPR012341">
    <property type="entry name" value="6hp_glycosidase-like_sf"/>
</dbReference>
<dbReference type="Pfam" id="PF12215">
    <property type="entry name" value="Glyco_hydr_116N"/>
    <property type="match status" value="1"/>
</dbReference>
<dbReference type="GO" id="GO:0005975">
    <property type="term" value="P:carbohydrate metabolic process"/>
    <property type="evidence" value="ECO:0007669"/>
    <property type="project" value="InterPro"/>
</dbReference>
<sequence>MKSEPSSWPSLTRYEGPHLQEIAFPLGGIGTGSFCLGGRADFRDFELFNCPDKGCKPPYTFFAMRAQRPGEPAVTRILEGALQPPFRGGGFGAGVPLAGLPRMREVLLDACYPFARYTLSDPDVPLTVHLEAFNPLIPLDIDRSGLPVAILRYELVNPTDHPIQASVAGSLYNFIGYDASGRRGQWSSKPAEPGQLLGGNVNELRRVTTDGLPLQGLLMRSLRVAPGTPQDGTMALVAISGEANWRRSWGSRHWNRHILSFWEDFLEDGRLDDPFGAPPSPEREGQIGSLAAGTTVPPQGSASFTFLITWHFPHRTAAGCGWDTLDEEGGWVGNYYATQYTNAWDAAVQIAPQLDALETESLRFARALVASSLPQAVKEAALNNLSTLRSLTCFRTADGRFFAFEGTEDDRGSCFGSCTHVWNYEQATAFVFPALARSMRDSELEQGTLPSGMNCFRLHLPLGGEPWQFAAADGQMGVVMKCYREWQLSGDSEWLAQKWPTIRSLVGYAWLPGGWDADQDGVMEGVQHNTYDVEFFGPNPLSGIWYLGALRAAELMAGAVGDHEFSDTCRDLFRRGSAWIDGNLFNGEFYVQQVRTPSSLEDTLPELRAGMGETNLVDPDFQMGKGCLIDQLVGQYMAHVTGLGYLLLRDNVRTALRSLYCYNFRRDLGGHWNNMRTYALGDEAGLLMASWPGGDRPSVPFPYWGEIMSGFEYQAAVHMIYEGMIDEGLEVISAIRRRFDGRRRNPWNEHEAGHHYARAMASWAAILALSGLRYTAVSRRLELAPRRRPEDYRSIWTAGSGWGTVRQSIGDCEQTVRWEVLSGVLSVQEMVYATPPHAVVREVTVEVGSEIVAANFTLEAGRTTIALPRGIHVSGKGHLNVYMRIEKAE</sequence>
<name>A0A6B1D754_9CHLR</name>
<organism evidence="3">
    <name type="scientific">Caldilineaceae bacterium SB0661_bin_32</name>
    <dbReference type="NCBI Taxonomy" id="2605255"/>
    <lineage>
        <taxon>Bacteria</taxon>
        <taxon>Bacillati</taxon>
        <taxon>Chloroflexota</taxon>
        <taxon>Caldilineae</taxon>
        <taxon>Caldilineales</taxon>
        <taxon>Caldilineaceae</taxon>
    </lineage>
</organism>
<dbReference type="Pfam" id="PF04685">
    <property type="entry name" value="DUF608"/>
    <property type="match status" value="1"/>
</dbReference>
<dbReference type="GO" id="GO:0004553">
    <property type="term" value="F:hydrolase activity, hydrolyzing O-glycosyl compounds"/>
    <property type="evidence" value="ECO:0007669"/>
    <property type="project" value="InterPro"/>
</dbReference>
<comment type="caution">
    <text evidence="3">The sequence shown here is derived from an EMBL/GenBank/DDBJ whole genome shotgun (WGS) entry which is preliminary data.</text>
</comment>
<feature type="domain" description="Glycosyl-hydrolase family 116 N-terminal" evidence="2">
    <location>
        <begin position="23"/>
        <end position="351"/>
    </location>
</feature>
<dbReference type="SUPFAM" id="SSF48208">
    <property type="entry name" value="Six-hairpin glycosidases"/>
    <property type="match status" value="1"/>
</dbReference>
<dbReference type="EMBL" id="VXMH01000067">
    <property type="protein sequence ID" value="MYC95820.1"/>
    <property type="molecule type" value="Genomic_DNA"/>
</dbReference>
<dbReference type="InterPro" id="IPR008928">
    <property type="entry name" value="6-hairpin_glycosidase_sf"/>
</dbReference>
<gene>
    <name evidence="3" type="ORF">F4X14_12725</name>
</gene>
<evidence type="ECO:0000313" key="3">
    <source>
        <dbReference type="EMBL" id="MYC95820.1"/>
    </source>
</evidence>
<dbReference type="InterPro" id="IPR052566">
    <property type="entry name" value="Non-lysos_glucosylceramidase"/>
</dbReference>
<dbReference type="InterPro" id="IPR024462">
    <property type="entry name" value="GH116_N"/>
</dbReference>
<evidence type="ECO:0000259" key="1">
    <source>
        <dbReference type="Pfam" id="PF04685"/>
    </source>
</evidence>
<protein>
    <recommendedName>
        <fullName evidence="4">Glycosyl-hydrolase family 116 catalytic region domain-containing protein</fullName>
    </recommendedName>
</protein>
<dbReference type="InterPro" id="IPR006775">
    <property type="entry name" value="GH116_catalytic"/>
</dbReference>
<feature type="domain" description="Glycosyl-hydrolase family 116 catalytic region" evidence="1">
    <location>
        <begin position="473"/>
        <end position="764"/>
    </location>
</feature>
<dbReference type="PANTHER" id="PTHR12654">
    <property type="entry name" value="BILE ACID BETA-GLUCOSIDASE-RELATED"/>
    <property type="match status" value="1"/>
</dbReference>
<proteinExistence type="predicted"/>
<dbReference type="Gene3D" id="1.50.10.10">
    <property type="match status" value="1"/>
</dbReference>
<evidence type="ECO:0008006" key="4">
    <source>
        <dbReference type="Google" id="ProtNLM"/>
    </source>
</evidence>
<dbReference type="AlphaFoldDB" id="A0A6B1D754"/>
<evidence type="ECO:0000259" key="2">
    <source>
        <dbReference type="Pfam" id="PF12215"/>
    </source>
</evidence>
<dbReference type="PANTHER" id="PTHR12654:SF0">
    <property type="entry name" value="NON-LYSOSOMAL GLUCOSYLCERAMIDASE"/>
    <property type="match status" value="1"/>
</dbReference>
<accession>A0A6B1D754</accession>
<reference evidence="3" key="1">
    <citation type="submission" date="2019-09" db="EMBL/GenBank/DDBJ databases">
        <title>Characterisation of the sponge microbiome using genome-centric metagenomics.</title>
        <authorList>
            <person name="Engelberts J.P."/>
            <person name="Robbins S.J."/>
            <person name="De Goeij J.M."/>
            <person name="Aranda M."/>
            <person name="Bell S.C."/>
            <person name="Webster N.S."/>
        </authorList>
    </citation>
    <scope>NUCLEOTIDE SEQUENCE</scope>
    <source>
        <strain evidence="3">SB0661_bin_32</strain>
    </source>
</reference>